<dbReference type="KEGG" id="msf:IT882_04235"/>
<keyword evidence="2" id="KW-1185">Reference proteome</keyword>
<accession>A0A7S8RID8</accession>
<dbReference type="RefSeq" id="WP_195693303.1">
    <property type="nucleotide sequence ID" value="NZ_CP064760.1"/>
</dbReference>
<dbReference type="EMBL" id="CP064760">
    <property type="protein sequence ID" value="QPE05286.1"/>
    <property type="molecule type" value="Genomic_DNA"/>
</dbReference>
<proteinExistence type="predicted"/>
<evidence type="ECO:0000313" key="2">
    <source>
        <dbReference type="Proteomes" id="UP000594480"/>
    </source>
</evidence>
<dbReference type="Proteomes" id="UP000594480">
    <property type="component" value="Chromosome"/>
</dbReference>
<evidence type="ECO:0000313" key="1">
    <source>
        <dbReference type="EMBL" id="QPE05286.1"/>
    </source>
</evidence>
<organism evidence="1 2">
    <name type="scientific">Microbacterium schleiferi</name>
    <dbReference type="NCBI Taxonomy" id="69362"/>
    <lineage>
        <taxon>Bacteria</taxon>
        <taxon>Bacillati</taxon>
        <taxon>Actinomycetota</taxon>
        <taxon>Actinomycetes</taxon>
        <taxon>Micrococcales</taxon>
        <taxon>Microbacteriaceae</taxon>
        <taxon>Microbacterium</taxon>
    </lineage>
</organism>
<protein>
    <submittedName>
        <fullName evidence="1">Uncharacterized protein</fullName>
    </submittedName>
</protein>
<gene>
    <name evidence="1" type="ORF">IT882_04235</name>
</gene>
<name>A0A7S8RID8_9MICO</name>
<dbReference type="AlphaFoldDB" id="A0A7S8RID8"/>
<sequence length="83" mass="9374">MLIVTEQPHPLGERMLLLTVQIVESGETARYTVDQDADYTVIGAEGLRRRRAVELDMQLRLSRELLESQRVVDAIDTHLAVTA</sequence>
<reference evidence="1 2" key="1">
    <citation type="submission" date="2020-11" db="EMBL/GenBank/DDBJ databases">
        <title>Amino acid is mineralized and recycled by bacteria in oceanic microbiome.</title>
        <authorList>
            <person name="Zheng L.Y."/>
        </authorList>
    </citation>
    <scope>NUCLEOTIDE SEQUENCE [LARGE SCALE GENOMIC DNA]</scope>
    <source>
        <strain evidence="1 2">A32-1</strain>
    </source>
</reference>